<evidence type="ECO:0000256" key="2">
    <source>
        <dbReference type="SAM" id="Phobius"/>
    </source>
</evidence>
<evidence type="ECO:0000256" key="1">
    <source>
        <dbReference type="SAM" id="MobiDB-lite"/>
    </source>
</evidence>
<protein>
    <recommendedName>
        <fullName evidence="5">ABC transporter</fullName>
    </recommendedName>
</protein>
<dbReference type="EMBL" id="JBHUNE010000001">
    <property type="protein sequence ID" value="MFD2756812.1"/>
    <property type="molecule type" value="Genomic_DNA"/>
</dbReference>
<evidence type="ECO:0008006" key="5">
    <source>
        <dbReference type="Google" id="ProtNLM"/>
    </source>
</evidence>
<organism evidence="3 4">
    <name type="scientific">Gulosibacter faecalis</name>
    <dbReference type="NCBI Taxonomy" id="272240"/>
    <lineage>
        <taxon>Bacteria</taxon>
        <taxon>Bacillati</taxon>
        <taxon>Actinomycetota</taxon>
        <taxon>Actinomycetes</taxon>
        <taxon>Micrococcales</taxon>
        <taxon>Microbacteriaceae</taxon>
        <taxon>Gulosibacter</taxon>
    </lineage>
</organism>
<dbReference type="Proteomes" id="UP001597492">
    <property type="component" value="Unassembled WGS sequence"/>
</dbReference>
<feature type="transmembrane region" description="Helical" evidence="2">
    <location>
        <begin position="284"/>
        <end position="303"/>
    </location>
</feature>
<keyword evidence="4" id="KW-1185">Reference proteome</keyword>
<comment type="caution">
    <text evidence="3">The sequence shown here is derived from an EMBL/GenBank/DDBJ whole genome shotgun (WGS) entry which is preliminary data.</text>
</comment>
<sequence>MSDQYRPQPYDDGPRMTVDPHLLPSRPAQPQEGDSAPADSAPADADAPRGGFAVGADGETSPSDAPVEAADPVAAETPVEADAPAEHGFDAPATGAPGDSRLSEAVARSRSIPVDDEPEQPKTLAEELVETEPVTDDTAATPNANDDLNSQPLAMPNAAVNDTTAEPDIYADVTPETEPAPAATQEPDPVTPAAESSPTEGLLMEPDKRGNRGFAFFTALLATIVFAALYTVLFAGIRLVFNPEADLVGGMTEFIGTAPFYVPVALFLVLIVVWSLIANRAGWWSYILASLIAAGVAGAAYYVGVAFQDVVNGQPWSNEALTAALRTPEHLPGALIAFIAANQSALWIGGIAALRGRRVKRKNAEERAEYERKVAEEREYEAQRTTIGLDETR</sequence>
<feature type="compositionally biased region" description="Low complexity" evidence="1">
    <location>
        <begin position="34"/>
        <end position="45"/>
    </location>
</feature>
<keyword evidence="2" id="KW-1133">Transmembrane helix</keyword>
<keyword evidence="2" id="KW-0812">Transmembrane</keyword>
<evidence type="ECO:0000313" key="3">
    <source>
        <dbReference type="EMBL" id="MFD2756812.1"/>
    </source>
</evidence>
<accession>A0ABW5UT58</accession>
<feature type="compositionally biased region" description="Low complexity" evidence="1">
    <location>
        <begin position="136"/>
        <end position="149"/>
    </location>
</feature>
<feature type="transmembrane region" description="Helical" evidence="2">
    <location>
        <begin position="260"/>
        <end position="277"/>
    </location>
</feature>
<keyword evidence="2" id="KW-0472">Membrane</keyword>
<name>A0ABW5UT58_9MICO</name>
<evidence type="ECO:0000313" key="4">
    <source>
        <dbReference type="Proteomes" id="UP001597492"/>
    </source>
</evidence>
<feature type="region of interest" description="Disordered" evidence="1">
    <location>
        <begin position="175"/>
        <end position="205"/>
    </location>
</feature>
<feature type="region of interest" description="Disordered" evidence="1">
    <location>
        <begin position="1"/>
        <end position="154"/>
    </location>
</feature>
<dbReference type="RefSeq" id="WP_026339857.1">
    <property type="nucleotide sequence ID" value="NZ_JBHUNE010000001.1"/>
</dbReference>
<reference evidence="4" key="1">
    <citation type="journal article" date="2019" name="Int. J. Syst. Evol. Microbiol.">
        <title>The Global Catalogue of Microorganisms (GCM) 10K type strain sequencing project: providing services to taxonomists for standard genome sequencing and annotation.</title>
        <authorList>
            <consortium name="The Broad Institute Genomics Platform"/>
            <consortium name="The Broad Institute Genome Sequencing Center for Infectious Disease"/>
            <person name="Wu L."/>
            <person name="Ma J."/>
        </authorList>
    </citation>
    <scope>NUCLEOTIDE SEQUENCE [LARGE SCALE GENOMIC DNA]</scope>
    <source>
        <strain evidence="4">TISTR 1514</strain>
    </source>
</reference>
<gene>
    <name evidence="3" type="ORF">ACFSW7_00275</name>
</gene>
<feature type="transmembrane region" description="Helical" evidence="2">
    <location>
        <begin position="334"/>
        <end position="354"/>
    </location>
</feature>
<proteinExistence type="predicted"/>
<feature type="compositionally biased region" description="Low complexity" evidence="1">
    <location>
        <begin position="64"/>
        <end position="81"/>
    </location>
</feature>
<feature type="transmembrane region" description="Helical" evidence="2">
    <location>
        <begin position="214"/>
        <end position="240"/>
    </location>
</feature>